<dbReference type="SMART" id="SM00028">
    <property type="entry name" value="TPR"/>
    <property type="match status" value="3"/>
</dbReference>
<evidence type="ECO:0000256" key="3">
    <source>
        <dbReference type="PROSITE-ProRule" id="PRU00339"/>
    </source>
</evidence>
<dbReference type="PANTHER" id="PTHR44858:SF1">
    <property type="entry name" value="UDP-N-ACETYLGLUCOSAMINE--PEPTIDE N-ACETYLGLUCOSAMINYLTRANSFERASE SPINDLY-RELATED"/>
    <property type="match status" value="1"/>
</dbReference>
<dbReference type="EMBL" id="MFSQ01000137">
    <property type="protein sequence ID" value="OGI37839.1"/>
    <property type="molecule type" value="Genomic_DNA"/>
</dbReference>
<feature type="repeat" description="TPR" evidence="3">
    <location>
        <begin position="42"/>
        <end position="75"/>
    </location>
</feature>
<gene>
    <name evidence="4" type="ORF">A2140_09900</name>
</gene>
<evidence type="ECO:0000313" key="5">
    <source>
        <dbReference type="Proteomes" id="UP000178379"/>
    </source>
</evidence>
<dbReference type="InterPro" id="IPR019734">
    <property type="entry name" value="TPR_rpt"/>
</dbReference>
<feature type="repeat" description="TPR" evidence="3">
    <location>
        <begin position="76"/>
        <end position="109"/>
    </location>
</feature>
<dbReference type="STRING" id="1817756.A2140_09900"/>
<dbReference type="PROSITE" id="PS50005">
    <property type="entry name" value="TPR"/>
    <property type="match status" value="2"/>
</dbReference>
<dbReference type="InterPro" id="IPR011990">
    <property type="entry name" value="TPR-like_helical_dom_sf"/>
</dbReference>
<keyword evidence="2 3" id="KW-0802">TPR repeat</keyword>
<reference evidence="4 5" key="1">
    <citation type="journal article" date="2016" name="Nat. Commun.">
        <title>Thousands of microbial genomes shed light on interconnected biogeochemical processes in an aquifer system.</title>
        <authorList>
            <person name="Anantharaman K."/>
            <person name="Brown C.T."/>
            <person name="Hug L.A."/>
            <person name="Sharon I."/>
            <person name="Castelle C.J."/>
            <person name="Probst A.J."/>
            <person name="Thomas B.C."/>
            <person name="Singh A."/>
            <person name="Wilkins M.J."/>
            <person name="Karaoz U."/>
            <person name="Brodie E.L."/>
            <person name="Williams K.H."/>
            <person name="Hubbard S.S."/>
            <person name="Banfield J.F."/>
        </authorList>
    </citation>
    <scope>NUCLEOTIDE SEQUENCE [LARGE SCALE GENOMIC DNA]</scope>
</reference>
<dbReference type="PANTHER" id="PTHR44858">
    <property type="entry name" value="TETRATRICOPEPTIDE REPEAT PROTEIN 6"/>
    <property type="match status" value="1"/>
</dbReference>
<dbReference type="Proteomes" id="UP000178379">
    <property type="component" value="Unassembled WGS sequence"/>
</dbReference>
<accession>A0A1F6SYS3</accession>
<evidence type="ECO:0000256" key="1">
    <source>
        <dbReference type="ARBA" id="ARBA00022737"/>
    </source>
</evidence>
<dbReference type="Gene3D" id="1.25.40.10">
    <property type="entry name" value="Tetratricopeptide repeat domain"/>
    <property type="match status" value="1"/>
</dbReference>
<dbReference type="Pfam" id="PF13414">
    <property type="entry name" value="TPR_11"/>
    <property type="match status" value="1"/>
</dbReference>
<evidence type="ECO:0000313" key="4">
    <source>
        <dbReference type="EMBL" id="OGI37839.1"/>
    </source>
</evidence>
<dbReference type="GO" id="GO:0009279">
    <property type="term" value="C:cell outer membrane"/>
    <property type="evidence" value="ECO:0007669"/>
    <property type="project" value="TreeGrafter"/>
</dbReference>
<dbReference type="GO" id="GO:0046813">
    <property type="term" value="P:receptor-mediated virion attachment to host cell"/>
    <property type="evidence" value="ECO:0007669"/>
    <property type="project" value="TreeGrafter"/>
</dbReference>
<name>A0A1F6SYS3_9PROT</name>
<organism evidence="4 5">
    <name type="scientific">Candidatus Muproteobacteria bacterium RBG_16_62_13</name>
    <dbReference type="NCBI Taxonomy" id="1817756"/>
    <lineage>
        <taxon>Bacteria</taxon>
        <taxon>Pseudomonadati</taxon>
        <taxon>Pseudomonadota</taxon>
        <taxon>Candidatus Muproteobacteria</taxon>
    </lineage>
</organism>
<keyword evidence="1" id="KW-0677">Repeat</keyword>
<dbReference type="InterPro" id="IPR050498">
    <property type="entry name" value="Ycf3"/>
</dbReference>
<sequence>MELEPKFIFSYISRAFIKAEAGDHNGAIADINLAIQDQPDSDWLYVLRGQLRKRAGDLDNAVQDYDRALYIKPTSARALYARGIANYLKGEYRLAVADIESSIILEPDKQGYKSVMLYLATIGNGGDGTSDLVNNTRHIDAAAWPAPIVSLFLEKSTPHELISSIQEQNPYKRRARVCAANYFVSQRYLLRGEKTQATYFLRETIRHCPRSTIQYVGAVSDLK</sequence>
<dbReference type="AlphaFoldDB" id="A0A1F6SYS3"/>
<proteinExistence type="predicted"/>
<dbReference type="SUPFAM" id="SSF48452">
    <property type="entry name" value="TPR-like"/>
    <property type="match status" value="1"/>
</dbReference>
<comment type="caution">
    <text evidence="4">The sequence shown here is derived from an EMBL/GenBank/DDBJ whole genome shotgun (WGS) entry which is preliminary data.</text>
</comment>
<evidence type="ECO:0000256" key="2">
    <source>
        <dbReference type="ARBA" id="ARBA00022803"/>
    </source>
</evidence>
<protein>
    <submittedName>
        <fullName evidence="4">Uncharacterized protein</fullName>
    </submittedName>
</protein>